<dbReference type="OrthoDB" id="16066at2759"/>
<dbReference type="InterPro" id="IPR021133">
    <property type="entry name" value="HEAT_type_2"/>
</dbReference>
<dbReference type="Pfam" id="PF13001">
    <property type="entry name" value="ECM29_N"/>
    <property type="match status" value="1"/>
</dbReference>
<evidence type="ECO:0000313" key="9">
    <source>
        <dbReference type="Proteomes" id="UP000001940"/>
    </source>
</evidence>
<dbReference type="InterPro" id="IPR011989">
    <property type="entry name" value="ARM-like"/>
</dbReference>
<protein>
    <submittedName>
        <fullName evidence="8">Proteasome component Ecm29 N-terminal domain-containing protein</fullName>
    </submittedName>
</protein>
<organism evidence="8 9">
    <name type="scientific">Caenorhabditis elegans</name>
    <dbReference type="NCBI Taxonomy" id="6239"/>
    <lineage>
        <taxon>Eukaryota</taxon>
        <taxon>Metazoa</taxon>
        <taxon>Ecdysozoa</taxon>
        <taxon>Nematoda</taxon>
        <taxon>Chromadorea</taxon>
        <taxon>Rhabditida</taxon>
        <taxon>Rhabditina</taxon>
        <taxon>Rhabditomorpha</taxon>
        <taxon>Rhabditoidea</taxon>
        <taxon>Rhabditidae</taxon>
        <taxon>Peloderinae</taxon>
        <taxon>Caenorhabditis</taxon>
    </lineage>
</organism>
<name>Q18983_CAEEL</name>
<evidence type="ECO:0000256" key="1">
    <source>
        <dbReference type="ARBA" id="ARBA00004496"/>
    </source>
</evidence>
<dbReference type="PhylomeDB" id="Q18983"/>
<evidence type="ECO:0007829" key="11">
    <source>
        <dbReference type="PeptideAtlas" id="Q18983"/>
    </source>
</evidence>
<dbReference type="GO" id="GO:0036503">
    <property type="term" value="P:ERAD pathway"/>
    <property type="evidence" value="ECO:0000318"/>
    <property type="project" value="GO_Central"/>
</dbReference>
<accession>Q18983</accession>
<dbReference type="DIP" id="DIP-26626N"/>
<dbReference type="PANTHER" id="PTHR23346">
    <property type="entry name" value="TRANSLATIONAL ACTIVATOR GCN1-RELATED"/>
    <property type="match status" value="1"/>
</dbReference>
<gene>
    <name evidence="8 10" type="primary">ecps-1</name>
    <name evidence="8" type="ORF">CELE_D2045.2</name>
    <name evidence="10" type="ORF">D2045.2</name>
</gene>
<dbReference type="HOGENOM" id="CLU_000880_2_1_1"/>
<dbReference type="AGR" id="WB:WBGene00008422"/>
<dbReference type="Pfam" id="PF24492">
    <property type="entry name" value="HEAT_ECM29"/>
    <property type="match status" value="1"/>
</dbReference>
<dbReference type="Proteomes" id="UP000001940">
    <property type="component" value="Chromosome III"/>
</dbReference>
<dbReference type="eggNOG" id="KOG0915">
    <property type="taxonomic scope" value="Eukaryota"/>
</dbReference>
<feature type="domain" description="Proteasome component Ecm29 N-terminal" evidence="6">
    <location>
        <begin position="25"/>
        <end position="512"/>
    </location>
</feature>
<keyword evidence="9" id="KW-1185">Reference proteome</keyword>
<dbReference type="InterPro" id="IPR016024">
    <property type="entry name" value="ARM-type_fold"/>
</dbReference>
<feature type="domain" description="Proteasome adapter and scaffold protein ECM29 HEAT-repeat" evidence="7">
    <location>
        <begin position="1264"/>
        <end position="1422"/>
    </location>
</feature>
<proteinExistence type="evidence at protein level"/>
<dbReference type="GO" id="GO:0005634">
    <property type="term" value="C:nucleus"/>
    <property type="evidence" value="ECO:0000318"/>
    <property type="project" value="GO_Central"/>
</dbReference>
<dbReference type="PaxDb" id="6239-D2045.2"/>
<dbReference type="WormBase" id="D2045.2">
    <property type="protein sequence ID" value="CE44924"/>
    <property type="gene ID" value="WBGene00008422"/>
    <property type="gene designation" value="ecps-1"/>
</dbReference>
<dbReference type="PRO" id="PR:Q18983"/>
<dbReference type="FunCoup" id="Q18983">
    <property type="interactions" value="3228"/>
</dbReference>
<dbReference type="InParanoid" id="Q18983"/>
<dbReference type="Gene3D" id="1.25.10.10">
    <property type="entry name" value="Leucine-rich Repeat Variant"/>
    <property type="match status" value="2"/>
</dbReference>
<evidence type="ECO:0000256" key="4">
    <source>
        <dbReference type="ARBA" id="ARBA00022942"/>
    </source>
</evidence>
<evidence type="ECO:0000256" key="3">
    <source>
        <dbReference type="ARBA" id="ARBA00022737"/>
    </source>
</evidence>
<dbReference type="GO" id="GO:0043248">
    <property type="term" value="P:proteasome assembly"/>
    <property type="evidence" value="ECO:0007669"/>
    <property type="project" value="InterPro"/>
</dbReference>
<dbReference type="KEGG" id="cel:CELE_D2045.2"/>
<evidence type="ECO:0000313" key="8">
    <source>
        <dbReference type="EMBL" id="CAA84693.3"/>
    </source>
</evidence>
<dbReference type="AlphaFoldDB" id="Q18983"/>
<comment type="subcellular location">
    <subcellularLocation>
        <location evidence="1">Cytoplasm</location>
    </subcellularLocation>
</comment>
<keyword evidence="2" id="KW-0963">Cytoplasm</keyword>
<dbReference type="Bgee" id="WBGene00008422">
    <property type="expression patterns" value="Expressed in embryo and 3 other cell types or tissues"/>
</dbReference>
<evidence type="ECO:0000259" key="6">
    <source>
        <dbReference type="Pfam" id="PF13001"/>
    </source>
</evidence>
<dbReference type="GO" id="GO:0005737">
    <property type="term" value="C:cytoplasm"/>
    <property type="evidence" value="ECO:0000318"/>
    <property type="project" value="GO_Central"/>
</dbReference>
<dbReference type="GO" id="GO:0060090">
    <property type="term" value="F:molecular adaptor activity"/>
    <property type="evidence" value="ECO:0000318"/>
    <property type="project" value="GO_Central"/>
</dbReference>
<keyword evidence="3" id="KW-0677">Repeat</keyword>
<dbReference type="SUPFAM" id="SSF48371">
    <property type="entry name" value="ARM repeat"/>
    <property type="match status" value="2"/>
</dbReference>
<dbReference type="CTD" id="176464"/>
<keyword evidence="11" id="KW-1267">Proteomics identification</keyword>
<evidence type="ECO:0000259" key="7">
    <source>
        <dbReference type="Pfam" id="PF24492"/>
    </source>
</evidence>
<dbReference type="GO" id="GO:0000502">
    <property type="term" value="C:proteasome complex"/>
    <property type="evidence" value="ECO:0007669"/>
    <property type="project" value="UniProtKB-KW"/>
</dbReference>
<dbReference type="EMBL" id="BX284603">
    <property type="protein sequence ID" value="CAA84693.3"/>
    <property type="molecule type" value="Genomic_DNA"/>
</dbReference>
<dbReference type="InterPro" id="IPR055443">
    <property type="entry name" value="HEAT_ECM29"/>
</dbReference>
<dbReference type="InterPro" id="IPR024372">
    <property type="entry name" value="Ecm29_N"/>
</dbReference>
<keyword evidence="4 8" id="KW-0647">Proteasome</keyword>
<evidence type="ECO:0000256" key="2">
    <source>
        <dbReference type="ARBA" id="ARBA00022490"/>
    </source>
</evidence>
<dbReference type="PANTHER" id="PTHR23346:SF19">
    <property type="entry name" value="PROTEASOME ADAPTER AND SCAFFOLD PROTEIN ECM29"/>
    <property type="match status" value="1"/>
</dbReference>
<evidence type="ECO:0000256" key="5">
    <source>
        <dbReference type="PROSITE-ProRule" id="PRU00103"/>
    </source>
</evidence>
<reference evidence="8 9" key="1">
    <citation type="journal article" date="1998" name="Science">
        <title>Genome sequence of the nematode C. elegans: a platform for investigating biology.</title>
        <authorList>
            <consortium name="The C. elegans sequencing consortium"/>
            <person name="Sulson J.E."/>
            <person name="Waterston R."/>
        </authorList>
    </citation>
    <scope>NUCLEOTIDE SEQUENCE [LARGE SCALE GENOMIC DNA]</scope>
    <source>
        <strain evidence="8 9">Bristol N2</strain>
    </source>
</reference>
<dbReference type="STRING" id="6239.D2045.2.2"/>
<sequence length="1810" mass="200843">MESPMEVDAPRESASLTSLDSANDVERVFLRLVNANSDAKLQTITDRHLCDVLEFAGRKQEHIQLVTEFLTHFNKVVKSNLAIRLPVPRLLELFQGPSAISSNFSLIYLKMAKDRIQAAEQLEFLPVYLTSFSKKPNDLNYIYDILSLCLPGLHELARIEKKHWPTIEMSSVDVEIIARCFQAILVFSARSIEDIKVLVEKLPTASSAPELPALSINEFVQIGRKVFPLGLNLTETKVMILKVLGKELLTDDIAFPLMVVASASKLNEVDDLAESLIKKIPTEGLIESRPVIDKLMHAFLGSNADTTPPKDPKAKISAGNQFVQAAVLPFLSKSRLAPTVYMNNLKICMNGSASKSSRVQALTMNFYVLVAEKMRPQALQTLAPGLFKRLRDLIRSNNMNTLTICGVYRCLAIFGSRHPILVLNDSDVVAKMFEDLSTEYQEDIAGAIVSCLTTWLPLFLESTEEELRAKLREVISEHIRSDFPNCRLAALKYAEALIGEQDMDLRWQLIQASGDDRDAIRTEALRQLEKSLQKPAPPTSVIIGSLWSSLQKDYRRNSSSETDGAARVDPSYNNLVHQNASRYLYAVFESIVMDHPAQLRIVEGDDHWMTVVPRVVKKLHGDTSIDMIEKAVEMTLHAVTDSTDVHLVRIAACFLTAYRSFPQASSQEPSDRFQFAIQPCVQKLRDSTRMEFSTSLAYLLTALLHNDEATRRELFNVSKTALVEKEIPGLAFTCASMLVPVLGGVGSGVSTAEFIEEILLPFVKNGYSRPTSTLEATLGALVFIFQYNSTALDKNDVIENLIAQCEKIGVSRQDSFTQKTREYSAKVIGLLSGSLQDPEAHKPSYESLIRFGEGPPQQELQMIVGEALVDSMLGSLAVSKRNCYLVEGDEMRLEERLRDRIGVVNGRLLKFIKETLEHKKTNANQHFRKAELVWLLIVIQSLAKLKAKVLNNSEILGAVQQAFADGLTENDEFSQDVSAKGMGIVYGLADGPLKKGLVESLMGTLAEGKRSETKIDGDTKLFEKGQLGSTPTGGKLTTYQELLTLASDLNQPDLVYKFMQLARHNATWNSKMGAAHGFGALLENAKEEIEPYFKQLVPKLFRFRYDPDVKVQGAMKSIWGILTADRKNVVDEFANEIAKELLPALTDREYRVRESACLALSDLLRGHDTVEMHKMIPEYLEAILRVRDDVKESVREAADRAADSISKLIVRLGSSTNSVKANEFLAVALPAVIDQGILKSTVKANSRFCLSLVLDLTKSAGKQLKPYIADLIPLLMDAVSENEHSVLNYLAARSNQQQIEALDDARASIARTSPMMTAVNDLLPHIDSQVLIDMTPKIADTLRSSVGTSTRSSAAQFVTQLALRAPQLLVDHTPQCDKLFSALIPGVRDRNPSIRKQFANAMSYLAKFTSPNQMKKLIKTVVADLLGSDEDLKTSSCHVISNLAANSQEMLKGYTSQIVPYVLLEKCREVPKEDEIAREKQEKWNDVWAELVPTTSSAVRLYKEEILNLAIDLVTNNEVWAVRKQAAVMIRVTFENLKKDAGIDVAKKSALSLRDTLNGRIWDGKIEILRALTSAFEAGGADFKRNMSATEIEDMETVLRREASKKNMEYAGAGLATIATWAVISESVESATWLAKKIDENVTKLIGARNDADSDDNMDGLSNLEKEIRASKLVTLNLTALAISLPAFNNAEEAESTLSQIAGYVKSTVIAWKSKQFFFNELAKSLEKWTPREPVAAGKLIDNILEQADELCAQQKKTVATDALQVVLRIQERSDRFGVDWNSVLDSVNRGVAGSETGLGSRFEAKMDTD</sequence>
<dbReference type="RefSeq" id="NP_499306.2">
    <property type="nucleotide sequence ID" value="NM_066905.4"/>
</dbReference>
<dbReference type="PROSITE" id="PS50077">
    <property type="entry name" value="HEAT_REPEAT"/>
    <property type="match status" value="1"/>
</dbReference>
<feature type="repeat" description="HEAT" evidence="5">
    <location>
        <begin position="1379"/>
        <end position="1417"/>
    </location>
</feature>
<dbReference type="UCSC" id="D2045.2">
    <property type="organism name" value="c. elegans"/>
</dbReference>
<evidence type="ECO:0000313" key="10">
    <source>
        <dbReference type="WormBase" id="D2045.2"/>
    </source>
</evidence>
<dbReference type="OMA" id="STRMEFS"/>
<dbReference type="PeptideAtlas" id="Q18983"/>
<dbReference type="GeneID" id="176464"/>